<evidence type="ECO:0000256" key="1">
    <source>
        <dbReference type="RuleBase" id="RU004560"/>
    </source>
</evidence>
<feature type="compositionally biased region" description="Basic and acidic residues" evidence="2">
    <location>
        <begin position="26"/>
        <end position="37"/>
    </location>
</feature>
<evidence type="ECO:0000313" key="4">
    <source>
        <dbReference type="EMBL" id="KAK9790541.1"/>
    </source>
</evidence>
<dbReference type="SUPFAM" id="SSF52540">
    <property type="entry name" value="P-loop containing nucleoside triphosphate hydrolases"/>
    <property type="match status" value="1"/>
</dbReference>
<dbReference type="PROSITE" id="PS51719">
    <property type="entry name" value="G_SEPTIN"/>
    <property type="match status" value="1"/>
</dbReference>
<comment type="similarity">
    <text evidence="1">Belongs to the TRAFAC class TrmE-Era-EngA-EngB-Septin-like GTPase superfamily. Septin GTPase family.</text>
</comment>
<evidence type="ECO:0000259" key="3">
    <source>
        <dbReference type="PROSITE" id="PS51719"/>
    </source>
</evidence>
<dbReference type="PANTHER" id="PTHR18884">
    <property type="entry name" value="SEPTIN"/>
    <property type="match status" value="1"/>
</dbReference>
<dbReference type="EMBL" id="JALJOQ010000191">
    <property type="protein sequence ID" value="KAK9790541.1"/>
    <property type="molecule type" value="Genomic_DNA"/>
</dbReference>
<evidence type="ECO:0000256" key="2">
    <source>
        <dbReference type="SAM" id="MobiDB-lite"/>
    </source>
</evidence>
<dbReference type="Pfam" id="PF00735">
    <property type="entry name" value="Septin"/>
    <property type="match status" value="1"/>
</dbReference>
<gene>
    <name evidence="4" type="ORF">WJX73_006167</name>
</gene>
<dbReference type="Proteomes" id="UP001465755">
    <property type="component" value="Unassembled WGS sequence"/>
</dbReference>
<keyword evidence="5" id="KW-1185">Reference proteome</keyword>
<feature type="region of interest" description="Disordered" evidence="2">
    <location>
        <begin position="1"/>
        <end position="86"/>
    </location>
</feature>
<feature type="compositionally biased region" description="Polar residues" evidence="2">
    <location>
        <begin position="1"/>
        <end position="13"/>
    </location>
</feature>
<evidence type="ECO:0000313" key="5">
    <source>
        <dbReference type="Proteomes" id="UP001465755"/>
    </source>
</evidence>
<dbReference type="GO" id="GO:0005525">
    <property type="term" value="F:GTP binding"/>
    <property type="evidence" value="ECO:0007669"/>
    <property type="project" value="UniProtKB-KW"/>
</dbReference>
<dbReference type="InterPro" id="IPR030379">
    <property type="entry name" value="G_SEPTIN_dom"/>
</dbReference>
<dbReference type="AlphaFoldDB" id="A0AAW1NQK9"/>
<keyword evidence="1" id="KW-0342">GTP-binding</keyword>
<sequence>MSTRTTRARSASLQEPAESAVNGKATQDKVADGEHSPESSPSSDNTAFDRSMAEDGRNGPSHAAQASGSSNTSNGPASRQVADTQHAKDVRAAFAGVPKLRPQWSHKYMTILVVGESGLGKTTFIQNMFAAYCQDSTVPVNDASAPTAKEDFISAPEKLCTDITVRDETNLIAFHYRVQDSPGYDNMEVNMDPILDYINDANHACLRREQDARRQGPLGKTPDPRVDVCVYFIAPHRLKPVDCKFIARLAKSVPVLPVLAKADSMTTGELEAFRKTVRETLSKVAKDEGRAVVHDFSHEAMREAGVQAGAPPFAVISSNTNDLSVGKFWPVREYPWGACEALSSAHSDLPALKKLLFEVAYIDLKDQTEQRYYAFREQQLMNLDDPTLPIHRGTIAEQLHRAGLARPPNRPVRNFLGATVRYLAAGVAFYVVATYAAGGQSRLKSDVDRLQSTGGQAMEQVQSTGGQAMRQVQQTSLSTKDAIFGDKHSPPPEDLRKKRGPFGIFGRG</sequence>
<feature type="region of interest" description="Disordered" evidence="2">
    <location>
        <begin position="474"/>
        <end position="508"/>
    </location>
</feature>
<dbReference type="Gene3D" id="3.40.50.300">
    <property type="entry name" value="P-loop containing nucleotide triphosphate hydrolases"/>
    <property type="match status" value="1"/>
</dbReference>
<feature type="compositionally biased region" description="Polar residues" evidence="2">
    <location>
        <begin position="38"/>
        <end position="48"/>
    </location>
</feature>
<feature type="compositionally biased region" description="Polar residues" evidence="2">
    <location>
        <begin position="64"/>
        <end position="83"/>
    </location>
</feature>
<accession>A0AAW1NQK9</accession>
<comment type="caution">
    <text evidence="4">The sequence shown here is derived from an EMBL/GenBank/DDBJ whole genome shotgun (WGS) entry which is preliminary data.</text>
</comment>
<dbReference type="InterPro" id="IPR027417">
    <property type="entry name" value="P-loop_NTPase"/>
</dbReference>
<proteinExistence type="inferred from homology"/>
<reference evidence="4 5" key="1">
    <citation type="journal article" date="2024" name="Nat. Commun.">
        <title>Phylogenomics reveals the evolutionary origins of lichenization in chlorophyte algae.</title>
        <authorList>
            <person name="Puginier C."/>
            <person name="Libourel C."/>
            <person name="Otte J."/>
            <person name="Skaloud P."/>
            <person name="Haon M."/>
            <person name="Grisel S."/>
            <person name="Petersen M."/>
            <person name="Berrin J.G."/>
            <person name="Delaux P.M."/>
            <person name="Dal Grande F."/>
            <person name="Keller J."/>
        </authorList>
    </citation>
    <scope>NUCLEOTIDE SEQUENCE [LARGE SCALE GENOMIC DNA]</scope>
    <source>
        <strain evidence="4 5">SAG 2036</strain>
    </source>
</reference>
<name>A0AAW1NQK9_9CHLO</name>
<feature type="compositionally biased region" description="Basic and acidic residues" evidence="2">
    <location>
        <begin position="483"/>
        <end position="496"/>
    </location>
</feature>
<feature type="domain" description="Septin-type G" evidence="3">
    <location>
        <begin position="105"/>
        <end position="383"/>
    </location>
</feature>
<keyword evidence="1" id="KW-0547">Nucleotide-binding</keyword>
<protein>
    <recommendedName>
        <fullName evidence="3">Septin-type G domain-containing protein</fullName>
    </recommendedName>
</protein>
<organism evidence="4 5">
    <name type="scientific">Symbiochloris irregularis</name>
    <dbReference type="NCBI Taxonomy" id="706552"/>
    <lineage>
        <taxon>Eukaryota</taxon>
        <taxon>Viridiplantae</taxon>
        <taxon>Chlorophyta</taxon>
        <taxon>core chlorophytes</taxon>
        <taxon>Trebouxiophyceae</taxon>
        <taxon>Trebouxiales</taxon>
        <taxon>Trebouxiaceae</taxon>
        <taxon>Symbiochloris</taxon>
    </lineage>
</organism>